<accession>A0ACB7GG52</accession>
<comment type="caution">
    <text evidence="1">The sequence shown here is derived from an EMBL/GenBank/DDBJ whole genome shotgun (WGS) entry which is preliminary data.</text>
</comment>
<name>A0ACB7GG52_MANES</name>
<gene>
    <name evidence="1" type="ORF">MANES_14G133700v8</name>
</gene>
<organism evidence="1 2">
    <name type="scientific">Manihot esculenta</name>
    <name type="common">Cassava</name>
    <name type="synonym">Jatropha manihot</name>
    <dbReference type="NCBI Taxonomy" id="3983"/>
    <lineage>
        <taxon>Eukaryota</taxon>
        <taxon>Viridiplantae</taxon>
        <taxon>Streptophyta</taxon>
        <taxon>Embryophyta</taxon>
        <taxon>Tracheophyta</taxon>
        <taxon>Spermatophyta</taxon>
        <taxon>Magnoliopsida</taxon>
        <taxon>eudicotyledons</taxon>
        <taxon>Gunneridae</taxon>
        <taxon>Pentapetalae</taxon>
        <taxon>rosids</taxon>
        <taxon>fabids</taxon>
        <taxon>Malpighiales</taxon>
        <taxon>Euphorbiaceae</taxon>
        <taxon>Crotonoideae</taxon>
        <taxon>Manihoteae</taxon>
        <taxon>Manihot</taxon>
    </lineage>
</organism>
<protein>
    <submittedName>
        <fullName evidence="1">Uncharacterized protein</fullName>
    </submittedName>
</protein>
<evidence type="ECO:0000313" key="1">
    <source>
        <dbReference type="EMBL" id="KAG8639304.1"/>
    </source>
</evidence>
<sequence>MASSVEKDTSIQEEDFSLELPAPPGWKKKFVPKKSGTPKKNEIIFTAPSGEEITGRRQLEQYLKAHPGGPAASEFDWGTGETPRRSARISEKAKAAPTPETESPKKRSRKLSAPKKENKEPETAPEGAEKTKDTQMQEAGKIGKDDAEMEAGKEDVKGNQEGNKDKPLDSDAKTEATPTEEAKVEKDADKSEEAEEGKGNVDDDKVQGEDEQPQVEASEGRGSGEQDKAGTGMNDKSEAEGENKEKHNKSIPESEGEIKDKEAANGNKEKPNFTDILNEKVQGEVTENGRSGSDANAKQG</sequence>
<evidence type="ECO:0000313" key="2">
    <source>
        <dbReference type="Proteomes" id="UP000091857"/>
    </source>
</evidence>
<proteinExistence type="predicted"/>
<keyword evidence="2" id="KW-1185">Reference proteome</keyword>
<dbReference type="EMBL" id="CM004400">
    <property type="protein sequence ID" value="KAG8639304.1"/>
    <property type="molecule type" value="Genomic_DNA"/>
</dbReference>
<dbReference type="Proteomes" id="UP000091857">
    <property type="component" value="Chromosome 14"/>
</dbReference>
<reference evidence="2" key="1">
    <citation type="journal article" date="2016" name="Nat. Biotechnol.">
        <title>Sequencing wild and cultivated cassava and related species reveals extensive interspecific hybridization and genetic diversity.</title>
        <authorList>
            <person name="Bredeson J.V."/>
            <person name="Lyons J.B."/>
            <person name="Prochnik S.E."/>
            <person name="Wu G.A."/>
            <person name="Ha C.M."/>
            <person name="Edsinger-Gonzales E."/>
            <person name="Grimwood J."/>
            <person name="Schmutz J."/>
            <person name="Rabbi I.Y."/>
            <person name="Egesi C."/>
            <person name="Nauluvula P."/>
            <person name="Lebot V."/>
            <person name="Ndunguru J."/>
            <person name="Mkamilo G."/>
            <person name="Bart R.S."/>
            <person name="Setter T.L."/>
            <person name="Gleadow R.M."/>
            <person name="Kulakow P."/>
            <person name="Ferguson M.E."/>
            <person name="Rounsley S."/>
            <person name="Rokhsar D.S."/>
        </authorList>
    </citation>
    <scope>NUCLEOTIDE SEQUENCE [LARGE SCALE GENOMIC DNA]</scope>
    <source>
        <strain evidence="2">cv. AM560-2</strain>
    </source>
</reference>